<keyword evidence="23" id="KW-0456">Lyase</keyword>
<evidence type="ECO:0000256" key="19">
    <source>
        <dbReference type="ARBA" id="ARBA00023098"/>
    </source>
</evidence>
<dbReference type="PIRSF" id="PIRSF000047">
    <property type="entry name" value="Cytochrome_CYPVIIA1"/>
    <property type="match status" value="1"/>
</dbReference>
<evidence type="ECO:0000256" key="4">
    <source>
        <dbReference type="ARBA" id="ARBA00004389"/>
    </source>
</evidence>
<reference evidence="31" key="1">
    <citation type="submission" date="2023-07" db="EMBL/GenBank/DDBJ databases">
        <title>Chromosome-level Genome Assembly of Striped Snakehead (Channa striata).</title>
        <authorList>
            <person name="Liu H."/>
        </authorList>
    </citation>
    <scope>NUCLEOTIDE SEQUENCE</scope>
    <source>
        <strain evidence="31">Gz</strain>
        <tissue evidence="31">Muscle</tissue>
    </source>
</reference>
<dbReference type="InterPro" id="IPR036396">
    <property type="entry name" value="Cyt_P450_sf"/>
</dbReference>
<organism evidence="31 32">
    <name type="scientific">Channa striata</name>
    <name type="common">Snakehead murrel</name>
    <name type="synonym">Ophicephalus striatus</name>
    <dbReference type="NCBI Taxonomy" id="64152"/>
    <lineage>
        <taxon>Eukaryota</taxon>
        <taxon>Metazoa</taxon>
        <taxon>Chordata</taxon>
        <taxon>Craniata</taxon>
        <taxon>Vertebrata</taxon>
        <taxon>Euteleostomi</taxon>
        <taxon>Actinopterygii</taxon>
        <taxon>Neopterygii</taxon>
        <taxon>Teleostei</taxon>
        <taxon>Neoteleostei</taxon>
        <taxon>Acanthomorphata</taxon>
        <taxon>Anabantaria</taxon>
        <taxon>Anabantiformes</taxon>
        <taxon>Channoidei</taxon>
        <taxon>Channidae</taxon>
        <taxon>Channa</taxon>
    </lineage>
</organism>
<evidence type="ECO:0000256" key="7">
    <source>
        <dbReference type="ARBA" id="ARBA00013084"/>
    </source>
</evidence>
<dbReference type="InterPro" id="IPR002403">
    <property type="entry name" value="Cyt_P450_E_grp-IV"/>
</dbReference>
<keyword evidence="20 27" id="KW-0472">Membrane</keyword>
<dbReference type="GO" id="GO:0005789">
    <property type="term" value="C:endoplasmic reticulum membrane"/>
    <property type="evidence" value="ECO:0007669"/>
    <property type="project" value="UniProtKB-SubCell"/>
</dbReference>
<evidence type="ECO:0000256" key="11">
    <source>
        <dbReference type="ARBA" id="ARBA00022585"/>
    </source>
</evidence>
<evidence type="ECO:0000256" key="8">
    <source>
        <dbReference type="ARBA" id="ARBA00017409"/>
    </source>
</evidence>
<evidence type="ECO:0000256" key="27">
    <source>
        <dbReference type="PIRNR" id="PIRNR000047"/>
    </source>
</evidence>
<comment type="catalytic activity">
    <reaction evidence="1">
        <text>prostaglandin H2 = prostaglandin I2</text>
        <dbReference type="Rhea" id="RHEA:23580"/>
        <dbReference type="ChEBI" id="CHEBI:57403"/>
        <dbReference type="ChEBI" id="CHEBI:57405"/>
        <dbReference type="EC" id="5.3.99.4"/>
    </reaction>
    <physiologicalReaction direction="left-to-right" evidence="1">
        <dbReference type="Rhea" id="RHEA:23581"/>
    </physiologicalReaction>
</comment>
<keyword evidence="30" id="KW-0732">Signal</keyword>
<evidence type="ECO:0000256" key="23">
    <source>
        <dbReference type="ARBA" id="ARBA00023239"/>
    </source>
</evidence>
<evidence type="ECO:0000256" key="13">
    <source>
        <dbReference type="ARBA" id="ARBA00022692"/>
    </source>
</evidence>
<dbReference type="GO" id="GO:0001516">
    <property type="term" value="P:prostaglandin biosynthetic process"/>
    <property type="evidence" value="ECO:0007669"/>
    <property type="project" value="UniProtKB-KW"/>
</dbReference>
<keyword evidence="17" id="KW-1133">Transmembrane helix</keyword>
<dbReference type="GO" id="GO:0004497">
    <property type="term" value="F:monooxygenase activity"/>
    <property type="evidence" value="ECO:0007669"/>
    <property type="project" value="InterPro"/>
</dbReference>
<feature type="binding site" evidence="29">
    <location>
        <position position="363"/>
    </location>
    <ligand>
        <name>substrate</name>
    </ligand>
</feature>
<dbReference type="Pfam" id="PF00067">
    <property type="entry name" value="p450"/>
    <property type="match status" value="1"/>
</dbReference>
<keyword evidence="19" id="KW-0443">Lipid metabolism</keyword>
<evidence type="ECO:0000256" key="14">
    <source>
        <dbReference type="ARBA" id="ARBA00022723"/>
    </source>
</evidence>
<evidence type="ECO:0000256" key="29">
    <source>
        <dbReference type="PIRSR" id="PIRSR000047-2"/>
    </source>
</evidence>
<feature type="binding site" evidence="29">
    <location>
        <position position="270"/>
    </location>
    <ligand>
        <name>substrate</name>
    </ligand>
</feature>
<evidence type="ECO:0000256" key="16">
    <source>
        <dbReference type="ARBA" id="ARBA00022832"/>
    </source>
</evidence>
<evidence type="ECO:0000256" key="22">
    <source>
        <dbReference type="ARBA" id="ARBA00023235"/>
    </source>
</evidence>
<dbReference type="Proteomes" id="UP001187415">
    <property type="component" value="Unassembled WGS sequence"/>
</dbReference>
<comment type="function">
    <text evidence="26">Catalyzes the biosynthesis and metabolism of eicosanoids. Catalyzes the isomerization of prostaglandin H2 to prostacyclin (= prostaglandin I2), a potent mediator of vasodilation and inhibitor of platelet aggregation. Additionally, displays dehydratase activity, toward hydroperoxyeicosatetraenoates (HPETEs), especially toward (15S)-hydroperoxy-(5Z,8Z,11Z,13E)-eicosatetraenoate (15(S)-HPETE).</text>
</comment>
<keyword evidence="13" id="KW-0812">Transmembrane</keyword>
<gene>
    <name evidence="31" type="ORF">Q5P01_001558</name>
</gene>
<comment type="similarity">
    <text evidence="5 27">Belongs to the cytochrome P450 family.</text>
</comment>
<evidence type="ECO:0000256" key="10">
    <source>
        <dbReference type="ARBA" id="ARBA00022516"/>
    </source>
</evidence>
<dbReference type="EMBL" id="JAUPFM010000001">
    <property type="protein sequence ID" value="KAK2862025.1"/>
    <property type="molecule type" value="Genomic_DNA"/>
</dbReference>
<keyword evidence="22" id="KW-0413">Isomerase</keyword>
<evidence type="ECO:0000256" key="9">
    <source>
        <dbReference type="ARBA" id="ARBA00022501"/>
    </source>
</evidence>
<keyword evidence="21" id="KW-0275">Fatty acid biosynthesis</keyword>
<dbReference type="PANTHER" id="PTHR24306:SF4">
    <property type="entry name" value="PROSTACYCLIN SYNTHASE"/>
    <property type="match status" value="1"/>
</dbReference>
<dbReference type="GO" id="GO:0106256">
    <property type="term" value="F:hydroperoxy icosatetraenoate dehydratase activity"/>
    <property type="evidence" value="ECO:0007669"/>
    <property type="project" value="UniProtKB-EC"/>
</dbReference>
<dbReference type="EC" id="4.2.1.152" evidence="7"/>
<dbReference type="PANTHER" id="PTHR24306">
    <property type="match status" value="1"/>
</dbReference>
<evidence type="ECO:0000256" key="15">
    <source>
        <dbReference type="ARBA" id="ARBA00022824"/>
    </source>
</evidence>
<dbReference type="PRINTS" id="PR00465">
    <property type="entry name" value="EP450IV"/>
</dbReference>
<evidence type="ECO:0000256" key="3">
    <source>
        <dbReference type="ARBA" id="ARBA00001971"/>
    </source>
</evidence>
<evidence type="ECO:0000313" key="31">
    <source>
        <dbReference type="EMBL" id="KAK2862025.1"/>
    </source>
</evidence>
<comment type="catalytic activity">
    <reaction evidence="2">
        <text>a hydroperoxyeicosatetraenoate = an oxoeicosatetraenoate + H2O</text>
        <dbReference type="Rhea" id="RHEA:55556"/>
        <dbReference type="ChEBI" id="CHEBI:15377"/>
        <dbReference type="ChEBI" id="CHEBI:59720"/>
        <dbReference type="ChEBI" id="CHEBI:131859"/>
        <dbReference type="EC" id="4.2.1.152"/>
    </reaction>
    <physiologicalReaction direction="left-to-right" evidence="2">
        <dbReference type="Rhea" id="RHEA:55557"/>
    </physiologicalReaction>
</comment>
<evidence type="ECO:0000256" key="17">
    <source>
        <dbReference type="ARBA" id="ARBA00022989"/>
    </source>
</evidence>
<protein>
    <recommendedName>
        <fullName evidence="8">Prostacyclin synthase</fullName>
        <ecNumber evidence="7">4.2.1.152</ecNumber>
        <ecNumber evidence="6">5.3.99.4</ecNumber>
    </recommendedName>
    <alternativeName>
        <fullName evidence="25">Hydroperoxy icosatetraenoate dehydratase</fullName>
    </alternativeName>
    <alternativeName>
        <fullName evidence="24">Prostaglandin I2 synthase</fullName>
    </alternativeName>
</protein>
<feature type="binding site" evidence="29">
    <location>
        <position position="107"/>
    </location>
    <ligand>
        <name>substrate</name>
    </ligand>
</feature>
<keyword evidence="14 27" id="KW-0479">Metal-binding</keyword>
<feature type="signal peptide" evidence="30">
    <location>
        <begin position="1"/>
        <end position="21"/>
    </location>
</feature>
<evidence type="ECO:0000256" key="30">
    <source>
        <dbReference type="SAM" id="SignalP"/>
    </source>
</evidence>
<evidence type="ECO:0000256" key="2">
    <source>
        <dbReference type="ARBA" id="ARBA00001719"/>
    </source>
</evidence>
<evidence type="ECO:0000256" key="6">
    <source>
        <dbReference type="ARBA" id="ARBA00012204"/>
    </source>
</evidence>
<dbReference type="GO" id="GO:0008116">
    <property type="term" value="F:prostaglandin-I synthase activity"/>
    <property type="evidence" value="ECO:0007669"/>
    <property type="project" value="UniProtKB-EC"/>
</dbReference>
<comment type="subcellular location">
    <subcellularLocation>
        <location evidence="4">Endoplasmic reticulum membrane</location>
        <topology evidence="4">Single-pass membrane protein</topology>
    </subcellularLocation>
</comment>
<keyword evidence="15 27" id="KW-0256">Endoplasmic reticulum</keyword>
<keyword evidence="11" id="KW-0643">Prostaglandin biosynthesis</keyword>
<keyword evidence="10" id="KW-0444">Lipid biosynthesis</keyword>
<accession>A0AA88TCN0</accession>
<dbReference type="AlphaFoldDB" id="A0AA88TCN0"/>
<evidence type="ECO:0000256" key="5">
    <source>
        <dbReference type="ARBA" id="ARBA00010617"/>
    </source>
</evidence>
<dbReference type="SUPFAM" id="SSF48264">
    <property type="entry name" value="Cytochrome P450"/>
    <property type="match status" value="1"/>
</dbReference>
<dbReference type="InterPro" id="IPR001128">
    <property type="entry name" value="Cyt_P450"/>
</dbReference>
<name>A0AA88TCN0_CHASR</name>
<evidence type="ECO:0000256" key="24">
    <source>
        <dbReference type="ARBA" id="ARBA00031205"/>
    </source>
</evidence>
<keyword evidence="12 27" id="KW-0349">Heme</keyword>
<feature type="binding site" description="axial binding residue" evidence="28">
    <location>
        <position position="421"/>
    </location>
    <ligand>
        <name>heme</name>
        <dbReference type="ChEBI" id="CHEBI:30413"/>
    </ligand>
    <ligandPart>
        <name>Fe</name>
        <dbReference type="ChEBI" id="CHEBI:18248"/>
    </ligandPart>
</feature>
<dbReference type="InterPro" id="IPR024204">
    <property type="entry name" value="Cyt_P450_CYP7A1-type"/>
</dbReference>
<dbReference type="GO" id="GO:0020037">
    <property type="term" value="F:heme binding"/>
    <property type="evidence" value="ECO:0007669"/>
    <property type="project" value="InterPro"/>
</dbReference>
<evidence type="ECO:0000256" key="1">
    <source>
        <dbReference type="ARBA" id="ARBA00000463"/>
    </source>
</evidence>
<evidence type="ECO:0000256" key="20">
    <source>
        <dbReference type="ARBA" id="ARBA00023136"/>
    </source>
</evidence>
<sequence>MLWTVFLLLNGLLILILLCSTRRRQKNEPPLDKGLIPWLGHAFEFKKDAAKFLARMKDKHGDIFTVRLAGRYLTVLLDPNSFDSVLNDPALRHNRIQLLQSIFSLSLPSIEPATEKKWMEQHFQGVSLSRLSRAMNTHLKNLLLSDHKGCDSLEWKTDGLFNFCYSLLFRAGYLTLFEKEDNAAAVYKEFRTFDSLVTKLARCSLKQEERKTANLSREKLWELLSPARLNGGLESNSWQQKYVRFLQEEGVDAEMQKRALLLQLWTTQCNAGPAAFWLLGFLLTCDEAMDAVKSEIKGLNLQDVSPQHPHINPLEALETPVLDGVLSETLRLTAAVLISREVVQDKILCMANGQKYHLRQGDKVCLFPFLSPQMDPEIHEDPQIFKYNRFLNKDTKKDDFYKNNKKLKYFTMPWGAGRNMCAGKEFAIATIKQFVVLVLTHFDLKIDEAQGAFKLPPVNPSRYGFGMLQPDGDVQVKYKLKRRQHEA</sequence>
<proteinExistence type="inferred from homology"/>
<comment type="cofactor">
    <cofactor evidence="3 27 28">
        <name>heme</name>
        <dbReference type="ChEBI" id="CHEBI:30413"/>
    </cofactor>
</comment>
<evidence type="ECO:0000256" key="26">
    <source>
        <dbReference type="ARBA" id="ARBA00045141"/>
    </source>
</evidence>
<feature type="chain" id="PRO_5041697018" description="Prostacyclin synthase" evidence="30">
    <location>
        <begin position="22"/>
        <end position="487"/>
    </location>
</feature>
<comment type="caution">
    <text evidence="31">The sequence shown here is derived from an EMBL/GenBank/DDBJ whole genome shotgun (WGS) entry which is preliminary data.</text>
</comment>
<evidence type="ECO:0000256" key="25">
    <source>
        <dbReference type="ARBA" id="ARBA00033404"/>
    </source>
</evidence>
<keyword evidence="9" id="KW-0644">Prostaglandin metabolism</keyword>
<evidence type="ECO:0000313" key="32">
    <source>
        <dbReference type="Proteomes" id="UP001187415"/>
    </source>
</evidence>
<keyword evidence="32" id="KW-1185">Reference proteome</keyword>
<evidence type="ECO:0000256" key="28">
    <source>
        <dbReference type="PIRSR" id="PIRSR000047-1"/>
    </source>
</evidence>
<evidence type="ECO:0000256" key="21">
    <source>
        <dbReference type="ARBA" id="ARBA00023160"/>
    </source>
</evidence>
<evidence type="ECO:0000256" key="12">
    <source>
        <dbReference type="ARBA" id="ARBA00022617"/>
    </source>
</evidence>
<evidence type="ECO:0000256" key="18">
    <source>
        <dbReference type="ARBA" id="ARBA00023004"/>
    </source>
</evidence>
<keyword evidence="18 27" id="KW-0408">Iron</keyword>
<dbReference type="GO" id="GO:0005506">
    <property type="term" value="F:iron ion binding"/>
    <property type="evidence" value="ECO:0007669"/>
    <property type="project" value="InterPro"/>
</dbReference>
<dbReference type="Gene3D" id="1.10.630.10">
    <property type="entry name" value="Cytochrome P450"/>
    <property type="match status" value="1"/>
</dbReference>
<keyword evidence="16" id="KW-0276">Fatty acid metabolism</keyword>
<dbReference type="GO" id="GO:0016705">
    <property type="term" value="F:oxidoreductase activity, acting on paired donors, with incorporation or reduction of molecular oxygen"/>
    <property type="evidence" value="ECO:0007669"/>
    <property type="project" value="InterPro"/>
</dbReference>
<dbReference type="EC" id="5.3.99.4" evidence="6"/>